<name>A0A8J6TNS6_9BACT</name>
<dbReference type="Proteomes" id="UP000605201">
    <property type="component" value="Unassembled WGS sequence"/>
</dbReference>
<comment type="caution">
    <text evidence="4">The sequence shown here is derived from an EMBL/GenBank/DDBJ whole genome shotgun (WGS) entry which is preliminary data.</text>
</comment>
<evidence type="ECO:0000313" key="4">
    <source>
        <dbReference type="EMBL" id="MBC8433866.1"/>
    </source>
</evidence>
<feature type="transmembrane region" description="Helical" evidence="2">
    <location>
        <begin position="520"/>
        <end position="540"/>
    </location>
</feature>
<feature type="transmembrane region" description="Helical" evidence="2">
    <location>
        <begin position="486"/>
        <end position="508"/>
    </location>
</feature>
<sequence>MMISKRRSNSIKALGKIEGFKQDVRMLRSMIAQAPLWRPSTPLAKQCDEVLRMISELEARFDRKLVVTIIGPCGSGKSTLLNALAGVDDLSEYGNRRPTTRSVVVFCHEAGDADQLKQEMGTDSVEIRASYAAASLENVLLIDTPDTDSIEQDKHILMVQKAIVLSDVLICVFDAENPKRRDHVDFLAPYVRLFNKDSLVSVINKSDRQDQDELKEKILPEFMDFIATAWSRPVHTFLCISARSHLQDPQWDAAAQPRHNFDQFQTLKQMIFETFNRPGFVIDRRMENAEHLRDFVYTQSVSEAEIDLEKLKEALDNIKNTENRAVKEALSAFKANSSGQFPGVTVLLYQKLAQRWLGPVGWMIAIWSRILIFSTGIVAMFKYGGPWRQLLGMVSSLKHGKDSPPALSETENFEGVDSALRDYRLAILQQWPDIAESLIQCRFEPSVRKFENMLPDRNDFHRDLTAMWRHALNSALNRSSKMLSGFILQLFFNLPAIGILGHVGWITMRNYFSDNYLSSGFFLHTFLIIGIILFLSFFILQGCIRLFAGSERITDYALEEVQQQVEQIKPLSLNPAGQQITVVLDLACLKQITP</sequence>
<dbReference type="CDD" id="cd00882">
    <property type="entry name" value="Ras_like_GTPase"/>
    <property type="match status" value="1"/>
</dbReference>
<reference evidence="4 5" key="1">
    <citation type="submission" date="2020-08" db="EMBL/GenBank/DDBJ databases">
        <title>Bridging the membrane lipid divide: bacteria of the FCB group superphylum have the potential to synthesize archaeal ether lipids.</title>
        <authorList>
            <person name="Villanueva L."/>
            <person name="Von Meijenfeldt F.A.B."/>
            <person name="Westbye A.B."/>
            <person name="Yadav S."/>
            <person name="Hopmans E.C."/>
            <person name="Dutilh B.E."/>
            <person name="Sinninghe Damste J.S."/>
        </authorList>
    </citation>
    <scope>NUCLEOTIDE SEQUENCE [LARGE SCALE GENOMIC DNA]</scope>
    <source>
        <strain evidence="4">NIOZ-UU17</strain>
    </source>
</reference>
<dbReference type="GO" id="GO:0005525">
    <property type="term" value="F:GTP binding"/>
    <property type="evidence" value="ECO:0007669"/>
    <property type="project" value="InterPro"/>
</dbReference>
<dbReference type="EMBL" id="JACNIG010000347">
    <property type="protein sequence ID" value="MBC8433866.1"/>
    <property type="molecule type" value="Genomic_DNA"/>
</dbReference>
<evidence type="ECO:0000313" key="5">
    <source>
        <dbReference type="Proteomes" id="UP000605201"/>
    </source>
</evidence>
<feature type="domain" description="G" evidence="3">
    <location>
        <begin position="67"/>
        <end position="205"/>
    </location>
</feature>
<dbReference type="SUPFAM" id="SSF52540">
    <property type="entry name" value="P-loop containing nucleoside triphosphate hydrolases"/>
    <property type="match status" value="1"/>
</dbReference>
<dbReference type="Gene3D" id="3.40.50.300">
    <property type="entry name" value="P-loop containing nucleotide triphosphate hydrolases"/>
    <property type="match status" value="1"/>
</dbReference>
<proteinExistence type="predicted"/>
<feature type="coiled-coil region" evidence="1">
    <location>
        <begin position="301"/>
        <end position="328"/>
    </location>
</feature>
<dbReference type="InterPro" id="IPR005662">
    <property type="entry name" value="GTPase_Era-like"/>
</dbReference>
<dbReference type="Pfam" id="PF01926">
    <property type="entry name" value="MMR_HSR1"/>
    <property type="match status" value="1"/>
</dbReference>
<accession>A0A8J6TNS6</accession>
<evidence type="ECO:0000256" key="2">
    <source>
        <dbReference type="SAM" id="Phobius"/>
    </source>
</evidence>
<keyword evidence="2" id="KW-0472">Membrane</keyword>
<evidence type="ECO:0000259" key="3">
    <source>
        <dbReference type="Pfam" id="PF01926"/>
    </source>
</evidence>
<feature type="transmembrane region" description="Helical" evidence="2">
    <location>
        <begin position="360"/>
        <end position="381"/>
    </location>
</feature>
<protein>
    <submittedName>
        <fullName evidence="4">50S ribosome-binding GTPase</fullName>
    </submittedName>
</protein>
<keyword evidence="2" id="KW-1133">Transmembrane helix</keyword>
<dbReference type="PANTHER" id="PTHR42698">
    <property type="entry name" value="GTPASE ERA"/>
    <property type="match status" value="1"/>
</dbReference>
<evidence type="ECO:0000256" key="1">
    <source>
        <dbReference type="SAM" id="Coils"/>
    </source>
</evidence>
<dbReference type="InterPro" id="IPR006073">
    <property type="entry name" value="GTP-bd"/>
</dbReference>
<dbReference type="GO" id="GO:0000028">
    <property type="term" value="P:ribosomal small subunit assembly"/>
    <property type="evidence" value="ECO:0007669"/>
    <property type="project" value="TreeGrafter"/>
</dbReference>
<dbReference type="GO" id="GO:0019843">
    <property type="term" value="F:rRNA binding"/>
    <property type="evidence" value="ECO:0007669"/>
    <property type="project" value="TreeGrafter"/>
</dbReference>
<organism evidence="4 5">
    <name type="scientific">Candidatus Desulfatibia vada</name>
    <dbReference type="NCBI Taxonomy" id="2841696"/>
    <lineage>
        <taxon>Bacteria</taxon>
        <taxon>Pseudomonadati</taxon>
        <taxon>Thermodesulfobacteriota</taxon>
        <taxon>Desulfobacteria</taxon>
        <taxon>Desulfobacterales</taxon>
        <taxon>Desulfobacterales incertae sedis</taxon>
        <taxon>Candidatus Desulfatibia</taxon>
    </lineage>
</organism>
<dbReference type="AlphaFoldDB" id="A0A8J6TNS6"/>
<dbReference type="GO" id="GO:0043024">
    <property type="term" value="F:ribosomal small subunit binding"/>
    <property type="evidence" value="ECO:0007669"/>
    <property type="project" value="TreeGrafter"/>
</dbReference>
<dbReference type="PANTHER" id="PTHR42698:SF1">
    <property type="entry name" value="GTPASE ERA, MITOCHONDRIAL"/>
    <property type="match status" value="1"/>
</dbReference>
<keyword evidence="1" id="KW-0175">Coiled coil</keyword>
<dbReference type="InterPro" id="IPR027417">
    <property type="entry name" value="P-loop_NTPase"/>
</dbReference>
<gene>
    <name evidence="4" type="ORF">H8D96_18295</name>
</gene>
<dbReference type="GO" id="GO:0005829">
    <property type="term" value="C:cytosol"/>
    <property type="evidence" value="ECO:0007669"/>
    <property type="project" value="TreeGrafter"/>
</dbReference>
<keyword evidence="2" id="KW-0812">Transmembrane</keyword>